<feature type="region of interest" description="Disordered" evidence="1">
    <location>
        <begin position="129"/>
        <end position="150"/>
    </location>
</feature>
<reference evidence="2 3" key="1">
    <citation type="journal article" date="2011" name="PLoS Genet.">
        <title>Genomic analysis of the necrotrophic fungal pathogens Sclerotinia sclerotiorum and Botrytis cinerea.</title>
        <authorList>
            <person name="Amselem J."/>
            <person name="Cuomo C.A."/>
            <person name="van Kan J.A."/>
            <person name="Viaud M."/>
            <person name="Benito E.P."/>
            <person name="Couloux A."/>
            <person name="Coutinho P.M."/>
            <person name="de Vries R.P."/>
            <person name="Dyer P.S."/>
            <person name="Fillinger S."/>
            <person name="Fournier E."/>
            <person name="Gout L."/>
            <person name="Hahn M."/>
            <person name="Kohn L."/>
            <person name="Lapalu N."/>
            <person name="Plummer K.M."/>
            <person name="Pradier J.M."/>
            <person name="Quevillon E."/>
            <person name="Sharon A."/>
            <person name="Simon A."/>
            <person name="ten Have A."/>
            <person name="Tudzynski B."/>
            <person name="Tudzynski P."/>
            <person name="Wincker P."/>
            <person name="Andrew M."/>
            <person name="Anthouard V."/>
            <person name="Beever R.E."/>
            <person name="Beffa R."/>
            <person name="Benoit I."/>
            <person name="Bouzid O."/>
            <person name="Brault B."/>
            <person name="Chen Z."/>
            <person name="Choquer M."/>
            <person name="Collemare J."/>
            <person name="Cotton P."/>
            <person name="Danchin E.G."/>
            <person name="Da Silva C."/>
            <person name="Gautier A."/>
            <person name="Giraud C."/>
            <person name="Giraud T."/>
            <person name="Gonzalez C."/>
            <person name="Grossetete S."/>
            <person name="Guldener U."/>
            <person name="Henrissat B."/>
            <person name="Howlett B.J."/>
            <person name="Kodira C."/>
            <person name="Kretschmer M."/>
            <person name="Lappartient A."/>
            <person name="Leroch M."/>
            <person name="Levis C."/>
            <person name="Mauceli E."/>
            <person name="Neuveglise C."/>
            <person name="Oeser B."/>
            <person name="Pearson M."/>
            <person name="Poulain J."/>
            <person name="Poussereau N."/>
            <person name="Quesneville H."/>
            <person name="Rascle C."/>
            <person name="Schumacher J."/>
            <person name="Segurens B."/>
            <person name="Sexton A."/>
            <person name="Silva E."/>
            <person name="Sirven C."/>
            <person name="Soanes D.M."/>
            <person name="Talbot N.J."/>
            <person name="Templeton M."/>
            <person name="Yandava C."/>
            <person name="Yarden O."/>
            <person name="Zeng Q."/>
            <person name="Rollins J.A."/>
            <person name="Lebrun M.H."/>
            <person name="Dickman M."/>
        </authorList>
    </citation>
    <scope>NUCLEOTIDE SEQUENCE [LARGE SCALE GENOMIC DNA]</scope>
    <source>
        <strain evidence="2 3">B05.10</strain>
    </source>
</reference>
<reference evidence="2 3" key="2">
    <citation type="journal article" date="2012" name="Eukaryot. Cell">
        <title>Genome update of Botrytis cinerea strains B05.10 and T4.</title>
        <authorList>
            <person name="Staats M."/>
            <person name="van Kan J.A."/>
        </authorList>
    </citation>
    <scope>NUCLEOTIDE SEQUENCE [LARGE SCALE GENOMIC DNA]</scope>
    <source>
        <strain evidence="2 3">B05.10</strain>
    </source>
</reference>
<dbReference type="OrthoDB" id="3551501at2759"/>
<dbReference type="AlphaFoldDB" id="A0A384K4D0"/>
<dbReference type="KEGG" id="bfu:BCIN_15g01790"/>
<gene>
    <name evidence="2" type="ORF">BCIN_15g01790</name>
</gene>
<evidence type="ECO:0000313" key="3">
    <source>
        <dbReference type="Proteomes" id="UP000001798"/>
    </source>
</evidence>
<name>A0A384K4D0_BOTFB</name>
<feature type="region of interest" description="Disordered" evidence="1">
    <location>
        <begin position="62"/>
        <end position="97"/>
    </location>
</feature>
<proteinExistence type="predicted"/>
<dbReference type="GeneID" id="5428465"/>
<dbReference type="RefSeq" id="XP_024553257.1">
    <property type="nucleotide sequence ID" value="XM_024697442.1"/>
</dbReference>
<accession>A0A384K4D0</accession>
<evidence type="ECO:0000313" key="2">
    <source>
        <dbReference type="EMBL" id="ATZ57622.1"/>
    </source>
</evidence>
<feature type="compositionally biased region" description="Low complexity" evidence="1">
    <location>
        <begin position="71"/>
        <end position="81"/>
    </location>
</feature>
<reference evidence="2 3" key="3">
    <citation type="journal article" date="2017" name="Mol. Plant Pathol.">
        <title>A gapless genome sequence of the fungus Botrytis cinerea.</title>
        <authorList>
            <person name="Van Kan J.A."/>
            <person name="Stassen J.H."/>
            <person name="Mosbach A."/>
            <person name="Van Der Lee T.A."/>
            <person name="Faino L."/>
            <person name="Farmer A.D."/>
            <person name="Papasotiriou D.G."/>
            <person name="Zhou S."/>
            <person name="Seidl M.F."/>
            <person name="Cottam E."/>
            <person name="Edel D."/>
            <person name="Hahn M."/>
            <person name="Schwartz D.C."/>
            <person name="Dietrich R.A."/>
            <person name="Widdison S."/>
            <person name="Scalliet G."/>
        </authorList>
    </citation>
    <scope>NUCLEOTIDE SEQUENCE [LARGE SCALE GENOMIC DNA]</scope>
    <source>
        <strain evidence="2 3">B05.10</strain>
    </source>
</reference>
<sequence length="332" mass="38235">MPTTIRKIVYACSHELPNLSFQAPQKPSVISRLKRALTSTETIRTPSLELCPYCVREREEKAQREAEQRRPQAPTRQQTIPRRAHARPASQSQAIPNQLRRYNTEAARPPVSLVSPVSQAALDAGYEADADADADPALQSRNPYRDTNMERLREDFHARDMEEKLRDSLARESPADRRARLFREEKVRKEWKARDATRDYNEFIQDQAPPATRPTDLKELFLQARTPHTSIAIPAESASPGLDLRARAARIKEEKAIKEQRTKARCQLVRKEEIVIFCTTMAIFTLRVSTSRCTICIIGWNFKNNQNTFKKNRKIQKLIQNKTCSCALWRLL</sequence>
<evidence type="ECO:0000256" key="1">
    <source>
        <dbReference type="SAM" id="MobiDB-lite"/>
    </source>
</evidence>
<protein>
    <submittedName>
        <fullName evidence="2">Uncharacterized protein</fullName>
    </submittedName>
</protein>
<dbReference type="EMBL" id="CP009819">
    <property type="protein sequence ID" value="ATZ57622.1"/>
    <property type="molecule type" value="Genomic_DNA"/>
</dbReference>
<organism evidence="2 3">
    <name type="scientific">Botryotinia fuckeliana (strain B05.10)</name>
    <name type="common">Noble rot fungus</name>
    <name type="synonym">Botrytis cinerea</name>
    <dbReference type="NCBI Taxonomy" id="332648"/>
    <lineage>
        <taxon>Eukaryota</taxon>
        <taxon>Fungi</taxon>
        <taxon>Dikarya</taxon>
        <taxon>Ascomycota</taxon>
        <taxon>Pezizomycotina</taxon>
        <taxon>Leotiomycetes</taxon>
        <taxon>Helotiales</taxon>
        <taxon>Sclerotiniaceae</taxon>
        <taxon>Botrytis</taxon>
    </lineage>
</organism>
<keyword evidence="3" id="KW-1185">Reference proteome</keyword>
<dbReference type="Proteomes" id="UP000001798">
    <property type="component" value="Chromosome 15"/>
</dbReference>
<dbReference type="VEuPathDB" id="FungiDB:Bcin15g01790"/>